<protein>
    <recommendedName>
        <fullName evidence="3">Phosphoribosylpyrophosphate synthetase</fullName>
    </recommendedName>
</protein>
<reference evidence="1 2" key="1">
    <citation type="submission" date="2019-05" db="EMBL/GenBank/DDBJ databases">
        <title>Panacibacter sp. strain 17mud1-8 Genome sequencing and assembly.</title>
        <authorList>
            <person name="Chhetri G."/>
        </authorList>
    </citation>
    <scope>NUCLEOTIDE SEQUENCE [LARGE SCALE GENOMIC DNA]</scope>
    <source>
        <strain evidence="1 2">17mud1-8</strain>
    </source>
</reference>
<dbReference type="OrthoDB" id="8418771at2"/>
<dbReference type="Proteomes" id="UP000305848">
    <property type="component" value="Unassembled WGS sequence"/>
</dbReference>
<proteinExistence type="predicted"/>
<keyword evidence="2" id="KW-1185">Reference proteome</keyword>
<dbReference type="RefSeq" id="WP_137263803.1">
    <property type="nucleotide sequence ID" value="NZ_SZQL01000025.1"/>
</dbReference>
<dbReference type="EMBL" id="SZQL01000025">
    <property type="protein sequence ID" value="TKK65004.1"/>
    <property type="molecule type" value="Genomic_DNA"/>
</dbReference>
<sequence length="114" mass="12620">MNEKFKYGTTSEAIAKLRASGFDKDFTLKDGFIWCGAEKFEAEDLKIASVNRYEGASDPGDEATVYGLETKTGLKGILVKGDGIYSDTNTIAILQKLHRAKLDNYSNKSEDQQQ</sequence>
<evidence type="ECO:0008006" key="3">
    <source>
        <dbReference type="Google" id="ProtNLM"/>
    </source>
</evidence>
<evidence type="ECO:0000313" key="1">
    <source>
        <dbReference type="EMBL" id="TKK65004.1"/>
    </source>
</evidence>
<dbReference type="AlphaFoldDB" id="A0A4U3KU14"/>
<gene>
    <name evidence="1" type="ORF">FC093_21100</name>
</gene>
<accession>A0A4U3KU14</accession>
<organism evidence="1 2">
    <name type="scientific">Ilyomonas limi</name>
    <dbReference type="NCBI Taxonomy" id="2575867"/>
    <lineage>
        <taxon>Bacteria</taxon>
        <taxon>Pseudomonadati</taxon>
        <taxon>Bacteroidota</taxon>
        <taxon>Chitinophagia</taxon>
        <taxon>Chitinophagales</taxon>
        <taxon>Chitinophagaceae</taxon>
        <taxon>Ilyomonas</taxon>
    </lineage>
</organism>
<name>A0A4U3KU14_9BACT</name>
<comment type="caution">
    <text evidence="1">The sequence shown here is derived from an EMBL/GenBank/DDBJ whole genome shotgun (WGS) entry which is preliminary data.</text>
</comment>
<evidence type="ECO:0000313" key="2">
    <source>
        <dbReference type="Proteomes" id="UP000305848"/>
    </source>
</evidence>